<dbReference type="Proteomes" id="UP001234216">
    <property type="component" value="Unassembled WGS sequence"/>
</dbReference>
<gene>
    <name evidence="1" type="ORF">QFZ22_008329</name>
</gene>
<evidence type="ECO:0008006" key="3">
    <source>
        <dbReference type="Google" id="ProtNLM"/>
    </source>
</evidence>
<name>A0AAW8FRJ1_9ACTN</name>
<proteinExistence type="predicted"/>
<organism evidence="1 2">
    <name type="scientific">Streptomyces canus</name>
    <dbReference type="NCBI Taxonomy" id="58343"/>
    <lineage>
        <taxon>Bacteria</taxon>
        <taxon>Bacillati</taxon>
        <taxon>Actinomycetota</taxon>
        <taxon>Actinomycetes</taxon>
        <taxon>Kitasatosporales</taxon>
        <taxon>Streptomycetaceae</taxon>
        <taxon>Streptomyces</taxon>
        <taxon>Streptomyces aurantiacus group</taxon>
    </lineage>
</organism>
<accession>A0AAW8FRJ1</accession>
<evidence type="ECO:0000313" key="1">
    <source>
        <dbReference type="EMBL" id="MDQ0912344.1"/>
    </source>
</evidence>
<comment type="caution">
    <text evidence="1">The sequence shown here is derived from an EMBL/GenBank/DDBJ whole genome shotgun (WGS) entry which is preliminary data.</text>
</comment>
<dbReference type="RefSeq" id="WP_306984624.1">
    <property type="nucleotide sequence ID" value="NZ_JAUSZV010000005.1"/>
</dbReference>
<protein>
    <recommendedName>
        <fullName evidence="3">Transposase</fullName>
    </recommendedName>
</protein>
<sequence length="158" mass="17689">MPDRSVKPDRPMNPDQPVTLDWPEFRLACHSDGYLTFDWHRYGSITSNVRRCSHVRLLPQGPDGLSQWVFHLRFAEGPTPGLLVVRVDVAADRLQEAEQYTDLLRRRFGIPEQPPDAAEEAGWQRVPVDSPDWIAAPAGAASEKLFTAVSARIDADTG</sequence>
<evidence type="ECO:0000313" key="2">
    <source>
        <dbReference type="Proteomes" id="UP001234216"/>
    </source>
</evidence>
<dbReference type="EMBL" id="JAUSZV010000005">
    <property type="protein sequence ID" value="MDQ0912344.1"/>
    <property type="molecule type" value="Genomic_DNA"/>
</dbReference>
<dbReference type="AlphaFoldDB" id="A0AAW8FRJ1"/>
<reference evidence="1" key="1">
    <citation type="submission" date="2023-07" db="EMBL/GenBank/DDBJ databases">
        <title>Comparative genomics of wheat-associated soil bacteria to identify genetic determinants of phenazine resistance.</title>
        <authorList>
            <person name="Mouncey N."/>
        </authorList>
    </citation>
    <scope>NUCLEOTIDE SEQUENCE</scope>
    <source>
        <strain evidence="1">V4I22</strain>
    </source>
</reference>